<keyword evidence="3" id="KW-1185">Reference proteome</keyword>
<dbReference type="PROSITE" id="PS50076">
    <property type="entry name" value="DNAJ_2"/>
    <property type="match status" value="1"/>
</dbReference>
<sequence>MGANAELDFGALLDQLLAATADTEFDEPEGGVAPSLRVDMLAQIERLQAENVALFPDRAMREYGDNAEQFQTKTEKQAPQSPANLQPALEDLFFLDPDSISRELGIGPKSKPDELDRARRSFALRYHPDRMPEELRERAALRMQIANMLIDEAKRGKR</sequence>
<dbReference type="Proteomes" id="UP001559025">
    <property type="component" value="Unassembled WGS sequence"/>
</dbReference>
<reference evidence="2 3" key="1">
    <citation type="submission" date="2024-01" db="EMBL/GenBank/DDBJ databases">
        <title>New evidence supports the origin of RcGTA from prophage.</title>
        <authorList>
            <person name="Xu Y."/>
            <person name="Liu B."/>
            <person name="Chen F."/>
        </authorList>
    </citation>
    <scope>NUCLEOTIDE SEQUENCE [LARGE SCALE GENOMIC DNA]</scope>
    <source>
        <strain evidence="2 3">CBW1107-2</strain>
    </source>
</reference>
<evidence type="ECO:0000259" key="1">
    <source>
        <dbReference type="PROSITE" id="PS50076"/>
    </source>
</evidence>
<dbReference type="Gene3D" id="1.10.287.110">
    <property type="entry name" value="DnaJ domain"/>
    <property type="match status" value="1"/>
</dbReference>
<accession>A0ABV3WTS7</accession>
<protein>
    <recommendedName>
        <fullName evidence="1">J domain-containing protein</fullName>
    </recommendedName>
</protein>
<dbReference type="InterPro" id="IPR001623">
    <property type="entry name" value="DnaJ_domain"/>
</dbReference>
<dbReference type="SUPFAM" id="SSF46565">
    <property type="entry name" value="Chaperone J-domain"/>
    <property type="match status" value="1"/>
</dbReference>
<dbReference type="InterPro" id="IPR036869">
    <property type="entry name" value="J_dom_sf"/>
</dbReference>
<comment type="caution">
    <text evidence="2">The sequence shown here is derived from an EMBL/GenBank/DDBJ whole genome shotgun (WGS) entry which is preliminary data.</text>
</comment>
<evidence type="ECO:0000313" key="3">
    <source>
        <dbReference type="Proteomes" id="UP001559025"/>
    </source>
</evidence>
<name>A0ABV3WTS7_9HYPH</name>
<evidence type="ECO:0000313" key="2">
    <source>
        <dbReference type="EMBL" id="MEX4008074.1"/>
    </source>
</evidence>
<dbReference type="EMBL" id="JAZHFV010000003">
    <property type="protein sequence ID" value="MEX4008074.1"/>
    <property type="molecule type" value="Genomic_DNA"/>
</dbReference>
<organism evidence="2 3">
    <name type="scientific">Neoaquamicrobium sediminum</name>
    <dbReference type="NCBI Taxonomy" id="1849104"/>
    <lineage>
        <taxon>Bacteria</taxon>
        <taxon>Pseudomonadati</taxon>
        <taxon>Pseudomonadota</taxon>
        <taxon>Alphaproteobacteria</taxon>
        <taxon>Hyphomicrobiales</taxon>
        <taxon>Phyllobacteriaceae</taxon>
        <taxon>Neoaquamicrobium</taxon>
    </lineage>
</organism>
<dbReference type="RefSeq" id="WP_368803124.1">
    <property type="nucleotide sequence ID" value="NZ_JAZHFV010000003.1"/>
</dbReference>
<gene>
    <name evidence="2" type="ORF">V1479_12220</name>
</gene>
<proteinExistence type="predicted"/>
<feature type="domain" description="J" evidence="1">
    <location>
        <begin position="99"/>
        <end position="158"/>
    </location>
</feature>